<accession>A0A6C0BSU0</accession>
<dbReference type="Gene3D" id="3.40.50.1820">
    <property type="entry name" value="alpha/beta hydrolase"/>
    <property type="match status" value="1"/>
</dbReference>
<evidence type="ECO:0000259" key="1">
    <source>
        <dbReference type="Pfam" id="PF01764"/>
    </source>
</evidence>
<dbReference type="PANTHER" id="PTHR45856">
    <property type="entry name" value="ALPHA/BETA-HYDROLASES SUPERFAMILY PROTEIN"/>
    <property type="match status" value="1"/>
</dbReference>
<dbReference type="InterPro" id="IPR051218">
    <property type="entry name" value="Sec_MonoDiacylglyc_Lipase"/>
</dbReference>
<dbReference type="Pfam" id="PF01764">
    <property type="entry name" value="Lipase_3"/>
    <property type="match status" value="1"/>
</dbReference>
<organism evidence="2">
    <name type="scientific">viral metagenome</name>
    <dbReference type="NCBI Taxonomy" id="1070528"/>
    <lineage>
        <taxon>unclassified sequences</taxon>
        <taxon>metagenomes</taxon>
        <taxon>organismal metagenomes</taxon>
    </lineage>
</organism>
<dbReference type="InterPro" id="IPR029058">
    <property type="entry name" value="AB_hydrolase_fold"/>
</dbReference>
<feature type="domain" description="Fungal lipase-type" evidence="1">
    <location>
        <begin position="65"/>
        <end position="197"/>
    </location>
</feature>
<dbReference type="CDD" id="cd00519">
    <property type="entry name" value="Lipase_3"/>
    <property type="match status" value="1"/>
</dbReference>
<dbReference type="EMBL" id="MN739234">
    <property type="protein sequence ID" value="QHS94851.1"/>
    <property type="molecule type" value="Genomic_DNA"/>
</dbReference>
<dbReference type="GO" id="GO:0006629">
    <property type="term" value="P:lipid metabolic process"/>
    <property type="evidence" value="ECO:0007669"/>
    <property type="project" value="InterPro"/>
</dbReference>
<reference evidence="2" key="1">
    <citation type="journal article" date="2020" name="Nature">
        <title>Giant virus diversity and host interactions through global metagenomics.</title>
        <authorList>
            <person name="Schulz F."/>
            <person name="Roux S."/>
            <person name="Paez-Espino D."/>
            <person name="Jungbluth S."/>
            <person name="Walsh D.A."/>
            <person name="Denef V.J."/>
            <person name="McMahon K.D."/>
            <person name="Konstantinidis K.T."/>
            <person name="Eloe-Fadrosh E.A."/>
            <person name="Kyrpides N.C."/>
            <person name="Woyke T."/>
        </authorList>
    </citation>
    <scope>NUCLEOTIDE SEQUENCE</scope>
    <source>
        <strain evidence="2">GVMAG-M-3300018428-16</strain>
    </source>
</reference>
<dbReference type="InterPro" id="IPR002921">
    <property type="entry name" value="Fungal_lipase-type"/>
</dbReference>
<protein>
    <recommendedName>
        <fullName evidence="1">Fungal lipase-type domain-containing protein</fullName>
    </recommendedName>
</protein>
<proteinExistence type="predicted"/>
<dbReference type="PANTHER" id="PTHR45856:SF25">
    <property type="entry name" value="FUNGAL LIPASE-LIKE DOMAIN-CONTAINING PROTEIN"/>
    <property type="match status" value="1"/>
</dbReference>
<sequence length="258" mass="29609">MGITNAYDESISKHAVNLAQASYSVSAVDEWDCMTCDTSIILTNIVEKEGLRSLQGYDNMLNSIFISFRGSSNMENWIDNIQVKKITPYEDQNIEVAKGFYKEYTNSKEILMENLSYLSKKYNTNSVFLTGHSAGAAMATLAAYDILSDYKKYDLKYLITFGSPRVGNKNFAEYFNKYSFTTYRVTHYYDMVPHVPEEILGFTHLSNEIWYNEENTEYKICNDLYEEDSNCSNSCSPIHCTSTSDHMYYLNVTIGNKN</sequence>
<name>A0A6C0BSU0_9ZZZZ</name>
<dbReference type="AlphaFoldDB" id="A0A6C0BSU0"/>
<evidence type="ECO:0000313" key="2">
    <source>
        <dbReference type="EMBL" id="QHS94851.1"/>
    </source>
</evidence>
<dbReference type="SUPFAM" id="SSF53474">
    <property type="entry name" value="alpha/beta-Hydrolases"/>
    <property type="match status" value="1"/>
</dbReference>